<dbReference type="CDD" id="cd01639">
    <property type="entry name" value="IMPase"/>
    <property type="match status" value="1"/>
</dbReference>
<reference evidence="9" key="1">
    <citation type="journal article" date="2019" name="Int. J. Syst. Evol. Microbiol.">
        <title>The Global Catalogue of Microorganisms (GCM) 10K type strain sequencing project: providing services to taxonomists for standard genome sequencing and annotation.</title>
        <authorList>
            <consortium name="The Broad Institute Genomics Platform"/>
            <consortium name="The Broad Institute Genome Sequencing Center for Infectious Disease"/>
            <person name="Wu L."/>
            <person name="Ma J."/>
        </authorList>
    </citation>
    <scope>NUCLEOTIDE SEQUENCE [LARGE SCALE GENOMIC DNA]</scope>
    <source>
        <strain evidence="9">JCM 11896</strain>
    </source>
</reference>
<dbReference type="InterPro" id="IPR020550">
    <property type="entry name" value="Inositol_monophosphatase_CS"/>
</dbReference>
<keyword evidence="4 7" id="KW-0479">Metal-binding</keyword>
<evidence type="ECO:0000313" key="8">
    <source>
        <dbReference type="EMBL" id="GAA1395148.1"/>
    </source>
</evidence>
<dbReference type="PANTHER" id="PTHR20854">
    <property type="entry name" value="INOSITOL MONOPHOSPHATASE"/>
    <property type="match status" value="1"/>
</dbReference>
<comment type="catalytic activity">
    <reaction evidence="1 7">
        <text>a myo-inositol phosphate + H2O = myo-inositol + phosphate</text>
        <dbReference type="Rhea" id="RHEA:24056"/>
        <dbReference type="ChEBI" id="CHEBI:15377"/>
        <dbReference type="ChEBI" id="CHEBI:17268"/>
        <dbReference type="ChEBI" id="CHEBI:43474"/>
        <dbReference type="ChEBI" id="CHEBI:84139"/>
        <dbReference type="EC" id="3.1.3.25"/>
    </reaction>
</comment>
<dbReference type="InterPro" id="IPR000760">
    <property type="entry name" value="Inositol_monophosphatase-like"/>
</dbReference>
<proteinExistence type="inferred from homology"/>
<evidence type="ECO:0000256" key="5">
    <source>
        <dbReference type="ARBA" id="ARBA00022801"/>
    </source>
</evidence>
<dbReference type="RefSeq" id="WP_344025583.1">
    <property type="nucleotide sequence ID" value="NZ_BAAAJK010000027.1"/>
</dbReference>
<dbReference type="Pfam" id="PF00459">
    <property type="entry name" value="Inositol_P"/>
    <property type="match status" value="1"/>
</dbReference>
<dbReference type="InterPro" id="IPR020583">
    <property type="entry name" value="Inositol_monoP_metal-BS"/>
</dbReference>
<evidence type="ECO:0000256" key="4">
    <source>
        <dbReference type="ARBA" id="ARBA00022723"/>
    </source>
</evidence>
<evidence type="ECO:0000256" key="2">
    <source>
        <dbReference type="ARBA" id="ARBA00001946"/>
    </source>
</evidence>
<comment type="similarity">
    <text evidence="3 7">Belongs to the inositol monophosphatase superfamily.</text>
</comment>
<dbReference type="Proteomes" id="UP001501414">
    <property type="component" value="Unassembled WGS sequence"/>
</dbReference>
<dbReference type="Gene3D" id="3.40.190.80">
    <property type="match status" value="1"/>
</dbReference>
<accession>A0ABP4IP84</accession>
<evidence type="ECO:0000256" key="3">
    <source>
        <dbReference type="ARBA" id="ARBA00009759"/>
    </source>
</evidence>
<dbReference type="PROSITE" id="PS00629">
    <property type="entry name" value="IMP_1"/>
    <property type="match status" value="1"/>
</dbReference>
<comment type="cofactor">
    <cofactor evidence="2 7">
        <name>Mg(2+)</name>
        <dbReference type="ChEBI" id="CHEBI:18420"/>
    </cofactor>
</comment>
<evidence type="ECO:0000256" key="1">
    <source>
        <dbReference type="ARBA" id="ARBA00001033"/>
    </source>
</evidence>
<evidence type="ECO:0000256" key="6">
    <source>
        <dbReference type="ARBA" id="ARBA00022842"/>
    </source>
</evidence>
<keyword evidence="9" id="KW-1185">Reference proteome</keyword>
<evidence type="ECO:0000313" key="9">
    <source>
        <dbReference type="Proteomes" id="UP001501414"/>
    </source>
</evidence>
<keyword evidence="6 7" id="KW-0460">Magnesium</keyword>
<gene>
    <name evidence="8" type="ORF">GCM10009613_44420</name>
</gene>
<name>A0ABP4IP84_9PSEU</name>
<dbReference type="Gene3D" id="3.30.540.10">
    <property type="entry name" value="Fructose-1,6-Bisphosphatase, subunit A, domain 1"/>
    <property type="match status" value="1"/>
</dbReference>
<dbReference type="EMBL" id="BAAAJK010000027">
    <property type="protein sequence ID" value="GAA1395148.1"/>
    <property type="molecule type" value="Genomic_DNA"/>
</dbReference>
<dbReference type="PRINTS" id="PR00377">
    <property type="entry name" value="IMPHPHTASES"/>
</dbReference>
<keyword evidence="5 7" id="KW-0378">Hydrolase</keyword>
<dbReference type="PROSITE" id="PS00630">
    <property type="entry name" value="IMP_2"/>
    <property type="match status" value="1"/>
</dbReference>
<sequence length="259" mass="27601">MTTASDLLGIGQAAMKIALDVIASRDPGRVTLKSDRDIASEVDYAVENQLREFLANETPHIGFLGEEEGESDDRETLWVLDPVDGTANFVRGLPLYAVSLALVEDGQPVVGLISLPAISLHYTATQHGGARCNGETIRSRPTASLQDAMVSLGDYAVGDDATEKNVDRLAITSRLAERVERIRMVGSAAADLAWVAHGKLDATVILANKPWDTAAGSLLVREAGALVVDRHGEPHSLTSTSTVALSPELYGDLLPLLHD</sequence>
<protein>
    <recommendedName>
        <fullName evidence="7">Inositol-1-monophosphatase</fullName>
        <ecNumber evidence="7">3.1.3.25</ecNumber>
    </recommendedName>
</protein>
<dbReference type="PANTHER" id="PTHR20854:SF4">
    <property type="entry name" value="INOSITOL-1-MONOPHOSPHATASE-RELATED"/>
    <property type="match status" value="1"/>
</dbReference>
<comment type="caution">
    <text evidence="8">The sequence shown here is derived from an EMBL/GenBank/DDBJ whole genome shotgun (WGS) entry which is preliminary data.</text>
</comment>
<dbReference type="EC" id="3.1.3.25" evidence="7"/>
<dbReference type="SUPFAM" id="SSF56655">
    <property type="entry name" value="Carbohydrate phosphatase"/>
    <property type="match status" value="1"/>
</dbReference>
<dbReference type="InterPro" id="IPR033942">
    <property type="entry name" value="IMPase"/>
</dbReference>
<evidence type="ECO:0000256" key="7">
    <source>
        <dbReference type="RuleBase" id="RU364068"/>
    </source>
</evidence>
<organism evidence="8 9">
    <name type="scientific">Pseudonocardia kongjuensis</name>
    <dbReference type="NCBI Taxonomy" id="102227"/>
    <lineage>
        <taxon>Bacteria</taxon>
        <taxon>Bacillati</taxon>
        <taxon>Actinomycetota</taxon>
        <taxon>Actinomycetes</taxon>
        <taxon>Pseudonocardiales</taxon>
        <taxon>Pseudonocardiaceae</taxon>
        <taxon>Pseudonocardia</taxon>
    </lineage>
</organism>